<feature type="coiled-coil region" evidence="1">
    <location>
        <begin position="463"/>
        <end position="497"/>
    </location>
</feature>
<gene>
    <name evidence="3" type="primary">Contig18560.g19724</name>
    <name evidence="3" type="ORF">STYLEM_19816</name>
</gene>
<protein>
    <submittedName>
        <fullName evidence="3">Uncharacterized protein</fullName>
    </submittedName>
</protein>
<evidence type="ECO:0000313" key="3">
    <source>
        <dbReference type="EMBL" id="CDW90671.1"/>
    </source>
</evidence>
<sequence length="1439" mass="169238">MSQSLQPSRNNNNLRTLTVNQPTIGQFDSNQFNDQASQLLRKFNSSSPQQQEKPNVVKNEFDFNHYQFYDQRRVYDHKVYLEEFVNESKVQKEKIRKQLMELVYIQVLTKMNDEFPKVPPIYQENKTRWCKLFLKAKPLQDLMADFTIKIQGVLEKEIANNKEQLTHYIMHPRISQQSKAAAYKIKQNALKDDNNIFDFNRGGNIDSNAALGKNGLNQLQVIDEQYAGGKRKLGAKGKNDNANQLALQAQQKLEKDLLEVNMKNEEYMKILERVKNIDNLVEFMEDNTNEMAQDVEKFEQDFKQLEEQKETNHPLAKLQDLLDRWSKEDLKTEDEIQKFAGELWVTVSEFEKDLKESLKGHEIILAMKDHKYTTHIDWIKNKFGFYIDYYETTMNELKLRNNREMDRQMMQLADIESRLFNCQKEDSELAKIIYSEVKVKNKDEAIKLIHELKRIMAIMHLQLKQNEQEKNMMKDQINALEDQKLDLQDQIETFQQQLKYYQSITIKLVKDLDVFKDMPNTLKFIEEYRNDNTKQEDIIKMLQEKGFDSYIMDVMNNYHLYDLCIKELYTELYKMGVIPPQKISLRKKQIEEQKTHFELYDDDRNKVYDIFEKVSKTTNQILLLSSVIMNHGNQNQEKAQAEENSLAKIQQSKEKISPDKDKRNLVVNKPLQPVGTTSQSSIKADSSIKQQKQQISKQDSSVGLLKKQTTIKTTTNKKVSMRIEEEAFVRKATKRQTNIYRDITEEDNEDDEYLAIKYPLKNDDSKELKRSLRLNSIQIQELQFLIKRCLGKDLSSEESVKLFDSNVESFINSLNKIIITSNHEQLEKLHKEQQENLDSKSDLNNREEEIKLKSNVIKTKVPLGDCISLEYNMDGELFAFTLRPKIATYVFQRDENDISSLKEILKVIMYMNRLMSEGENLILGKKKTVVIPDKDNHILQMLHTPPEQEQTDSLDQMEEEDRDLEFKVDKFDQEQQVNFTQDDILDLIRSHLVDQICRIAPYQREKTSLLMSQVQGEKLKNYKLRGVMKPNGSDYTVFEYLKDTFDVIMKKVRDIPPFKRRVIDFKDIIMGKFDSESIDRDKCAKASLFSTTKKNSIAKSDKQNENHGYIKALLREEMTTTLKVLDKFLDDQSKGLKTISINDEVDLFPHNDIYPNSSENKQFPIQKISISQKYSNLSFHNRLQQNDYSSFKFQLWEQILKIINCWRRLNGKEKEIVVTNEHQQQCKHWWQSSRLNKISSKLDQFNISNKNQSINKYPEIDFKPRIMIDNQRIDSNEKVSTLNNGLSNLSQQLECLNKNEQNAFMNSKYDETPLEINLFENSGFSTTAHKKDISQSNDGYQYVPYNLLKQAFKQPESQRPSHTKNRSITQAIKKERGGSIDEVSKSFERRGPQIERLEITENSNQNINQQESFKNYVENQLTQQQIKDFETSEDLFSTN</sequence>
<evidence type="ECO:0000256" key="2">
    <source>
        <dbReference type="SAM" id="MobiDB-lite"/>
    </source>
</evidence>
<keyword evidence="1" id="KW-0175">Coiled coil</keyword>
<feature type="compositionally biased region" description="Basic and acidic residues" evidence="2">
    <location>
        <begin position="651"/>
        <end position="664"/>
    </location>
</feature>
<evidence type="ECO:0000313" key="4">
    <source>
        <dbReference type="Proteomes" id="UP000039865"/>
    </source>
</evidence>
<dbReference type="Proteomes" id="UP000039865">
    <property type="component" value="Unassembled WGS sequence"/>
</dbReference>
<feature type="compositionally biased region" description="Low complexity" evidence="2">
    <location>
        <begin position="678"/>
        <end position="695"/>
    </location>
</feature>
<organism evidence="3 4">
    <name type="scientific">Stylonychia lemnae</name>
    <name type="common">Ciliate</name>
    <dbReference type="NCBI Taxonomy" id="5949"/>
    <lineage>
        <taxon>Eukaryota</taxon>
        <taxon>Sar</taxon>
        <taxon>Alveolata</taxon>
        <taxon>Ciliophora</taxon>
        <taxon>Intramacronucleata</taxon>
        <taxon>Spirotrichea</taxon>
        <taxon>Stichotrichia</taxon>
        <taxon>Sporadotrichida</taxon>
        <taxon>Oxytrichidae</taxon>
        <taxon>Stylonychinae</taxon>
        <taxon>Stylonychia</taxon>
    </lineage>
</organism>
<feature type="region of interest" description="Disordered" evidence="2">
    <location>
        <begin position="1353"/>
        <end position="1394"/>
    </location>
</feature>
<feature type="coiled-coil region" evidence="1">
    <location>
        <begin position="281"/>
        <end position="308"/>
    </location>
</feature>
<reference evidence="3 4" key="1">
    <citation type="submission" date="2014-06" db="EMBL/GenBank/DDBJ databases">
        <authorList>
            <person name="Swart Estienne"/>
        </authorList>
    </citation>
    <scope>NUCLEOTIDE SEQUENCE [LARGE SCALE GENOMIC DNA]</scope>
    <source>
        <strain evidence="3 4">130c</strain>
    </source>
</reference>
<feature type="compositionally biased region" description="Polar residues" evidence="2">
    <location>
        <begin position="1355"/>
        <end position="1370"/>
    </location>
</feature>
<dbReference type="InParanoid" id="A0A078B8W8"/>
<name>A0A078B8W8_STYLE</name>
<proteinExistence type="predicted"/>
<dbReference type="OrthoDB" id="327487at2759"/>
<feature type="compositionally biased region" description="Basic and acidic residues" evidence="2">
    <location>
        <begin position="1372"/>
        <end position="1394"/>
    </location>
</feature>
<dbReference type="EMBL" id="CCKQ01018692">
    <property type="protein sequence ID" value="CDW90671.1"/>
    <property type="molecule type" value="Genomic_DNA"/>
</dbReference>
<accession>A0A078B8W8</accession>
<feature type="region of interest" description="Disordered" evidence="2">
    <location>
        <begin position="651"/>
        <end position="695"/>
    </location>
</feature>
<evidence type="ECO:0000256" key="1">
    <source>
        <dbReference type="SAM" id="Coils"/>
    </source>
</evidence>
<keyword evidence="4" id="KW-1185">Reference proteome</keyword>